<dbReference type="RefSeq" id="WP_212692185.1">
    <property type="nucleotide sequence ID" value="NZ_CP058561.1"/>
</dbReference>
<feature type="transmembrane region" description="Helical" evidence="1">
    <location>
        <begin position="22"/>
        <end position="45"/>
    </location>
</feature>
<evidence type="ECO:0000313" key="2">
    <source>
        <dbReference type="EMBL" id="QUH27894.1"/>
    </source>
</evidence>
<keyword evidence="3" id="KW-1185">Reference proteome</keyword>
<evidence type="ECO:0000256" key="1">
    <source>
        <dbReference type="SAM" id="Phobius"/>
    </source>
</evidence>
<dbReference type="Proteomes" id="UP000677305">
    <property type="component" value="Chromosome"/>
</dbReference>
<protein>
    <submittedName>
        <fullName evidence="2">Uncharacterized protein</fullName>
    </submittedName>
</protein>
<keyword evidence="1" id="KW-1133">Transmembrane helix</keyword>
<organism evidence="2 3">
    <name type="scientific">Vallitalea guaymasensis</name>
    <dbReference type="NCBI Taxonomy" id="1185412"/>
    <lineage>
        <taxon>Bacteria</taxon>
        <taxon>Bacillati</taxon>
        <taxon>Bacillota</taxon>
        <taxon>Clostridia</taxon>
        <taxon>Lachnospirales</taxon>
        <taxon>Vallitaleaceae</taxon>
        <taxon>Vallitalea</taxon>
    </lineage>
</organism>
<sequence length="109" mass="12959">MKYLQDFLSLGKMTVSNVIHKIFYIGMVIAAYKSYMFAKVIYMTCTYEKMVRHIEGRNMYSYTSRTVNNAPLAVLGFIIYFIVILILWKLICELLLKFFTYFESHSKDY</sequence>
<accession>A0A8J8SAS7</accession>
<dbReference type="AlphaFoldDB" id="A0A8J8SAS7"/>
<feature type="transmembrane region" description="Helical" evidence="1">
    <location>
        <begin position="66"/>
        <end position="91"/>
    </location>
</feature>
<dbReference type="EMBL" id="CP058561">
    <property type="protein sequence ID" value="QUH27894.1"/>
    <property type="molecule type" value="Genomic_DNA"/>
</dbReference>
<keyword evidence="1" id="KW-0472">Membrane</keyword>
<reference evidence="2 3" key="1">
    <citation type="submission" date="2020-07" db="EMBL/GenBank/DDBJ databases">
        <title>Vallitalea guaymasensis genome.</title>
        <authorList>
            <person name="Postec A."/>
        </authorList>
    </citation>
    <scope>NUCLEOTIDE SEQUENCE [LARGE SCALE GENOMIC DNA]</scope>
    <source>
        <strain evidence="2 3">Ra1766G1</strain>
    </source>
</reference>
<dbReference type="KEGG" id="vgu:HYG85_02775"/>
<keyword evidence="1" id="KW-0812">Transmembrane</keyword>
<proteinExistence type="predicted"/>
<gene>
    <name evidence="2" type="ORF">HYG85_02775</name>
</gene>
<name>A0A8J8SAS7_9FIRM</name>
<evidence type="ECO:0000313" key="3">
    <source>
        <dbReference type="Proteomes" id="UP000677305"/>
    </source>
</evidence>